<evidence type="ECO:0000259" key="10">
    <source>
        <dbReference type="PROSITE" id="PS51123"/>
    </source>
</evidence>
<dbReference type="PANTHER" id="PTHR30329">
    <property type="entry name" value="STATOR ELEMENT OF FLAGELLAR MOTOR COMPLEX"/>
    <property type="match status" value="1"/>
</dbReference>
<proteinExistence type="inferred from homology"/>
<dbReference type="AlphaFoldDB" id="A0A809R523"/>
<feature type="region of interest" description="Disordered" evidence="8">
    <location>
        <begin position="69"/>
        <end position="92"/>
    </location>
</feature>
<evidence type="ECO:0000313" key="12">
    <source>
        <dbReference type="Proteomes" id="UP000662873"/>
    </source>
</evidence>
<evidence type="ECO:0000256" key="1">
    <source>
        <dbReference type="ARBA" id="ARBA00004162"/>
    </source>
</evidence>
<evidence type="ECO:0000256" key="3">
    <source>
        <dbReference type="ARBA" id="ARBA00022475"/>
    </source>
</evidence>
<evidence type="ECO:0000256" key="6">
    <source>
        <dbReference type="ARBA" id="ARBA00023136"/>
    </source>
</evidence>
<dbReference type="InterPro" id="IPR006665">
    <property type="entry name" value="OmpA-like"/>
</dbReference>
<dbReference type="Pfam" id="PF00691">
    <property type="entry name" value="OmpA"/>
    <property type="match status" value="1"/>
</dbReference>
<evidence type="ECO:0000256" key="7">
    <source>
        <dbReference type="PROSITE-ProRule" id="PRU00473"/>
    </source>
</evidence>
<dbReference type="Gene3D" id="3.30.1330.60">
    <property type="entry name" value="OmpA-like domain"/>
    <property type="match status" value="1"/>
</dbReference>
<dbReference type="KEGG" id="npy:NPRO_02880"/>
<evidence type="ECO:0000256" key="8">
    <source>
        <dbReference type="SAM" id="MobiDB-lite"/>
    </source>
</evidence>
<keyword evidence="3" id="KW-1003">Cell membrane</keyword>
<feature type="transmembrane region" description="Helical" evidence="9">
    <location>
        <begin position="25"/>
        <end position="44"/>
    </location>
</feature>
<evidence type="ECO:0000256" key="9">
    <source>
        <dbReference type="SAM" id="Phobius"/>
    </source>
</evidence>
<sequence>MADTPIIVKKKKQEAHAHHGGSWKVAYADFVTAMMAFFMVMWIMGMDAETRSMVQGYFNDPLGFVKNPPKSQSPFTLPGSPAPKPGQAKRHGPDVMESETFALKQLEAQISESLKGDDRLQELATHVELKITPEGLQIEFIEAAGDVFFETGRDIIRPKAMELIRTVGPILAQSNRTLVIEGHTDAAQYAGLNYTNLELSTDRASALRKALSSSGVALDQFQEVRGFADTKLRVPEDPLHYSNRRVTVLLPFAADADWAKPLPKTQLKAGLEAKFRDPVSLAPNLRDKVTEGRLP</sequence>
<organism evidence="11 12">
    <name type="scientific">Candidatus Nitrosymbiomonas proteolyticus</name>
    <dbReference type="NCBI Taxonomy" id="2608984"/>
    <lineage>
        <taxon>Bacteria</taxon>
        <taxon>Bacillati</taxon>
        <taxon>Armatimonadota</taxon>
        <taxon>Armatimonadota incertae sedis</taxon>
        <taxon>Candidatus Nitrosymbiomonas</taxon>
    </lineage>
</organism>
<dbReference type="GO" id="GO:0005886">
    <property type="term" value="C:plasma membrane"/>
    <property type="evidence" value="ECO:0007669"/>
    <property type="project" value="UniProtKB-SubCell"/>
</dbReference>
<dbReference type="InterPro" id="IPR025713">
    <property type="entry name" value="MotB-like_N_dom"/>
</dbReference>
<comment type="subcellular location">
    <subcellularLocation>
        <location evidence="1">Cell membrane</location>
        <topology evidence="1">Single-pass membrane protein</topology>
    </subcellularLocation>
</comment>
<dbReference type="Pfam" id="PF13677">
    <property type="entry name" value="MotB_plug"/>
    <property type="match status" value="1"/>
</dbReference>
<evidence type="ECO:0000256" key="4">
    <source>
        <dbReference type="ARBA" id="ARBA00022692"/>
    </source>
</evidence>
<dbReference type="EMBL" id="AP021858">
    <property type="protein sequence ID" value="BBO22693.1"/>
    <property type="molecule type" value="Genomic_DNA"/>
</dbReference>
<keyword evidence="6 7" id="KW-0472">Membrane</keyword>
<evidence type="ECO:0000313" key="11">
    <source>
        <dbReference type="EMBL" id="BBO22693.1"/>
    </source>
</evidence>
<dbReference type="InterPro" id="IPR036737">
    <property type="entry name" value="OmpA-like_sf"/>
</dbReference>
<protein>
    <submittedName>
        <fullName evidence="11">Chemotaxis protein MotB</fullName>
    </submittedName>
</protein>
<reference evidence="11" key="1">
    <citation type="journal article" name="DNA Res.">
        <title>The physiological potential of anammox bacteria as revealed by their core genome structure.</title>
        <authorList>
            <person name="Okubo T."/>
            <person name="Toyoda A."/>
            <person name="Fukuhara K."/>
            <person name="Uchiyama I."/>
            <person name="Harigaya Y."/>
            <person name="Kuroiwa M."/>
            <person name="Suzuki T."/>
            <person name="Murakami Y."/>
            <person name="Suwa Y."/>
            <person name="Takami H."/>
        </authorList>
    </citation>
    <scope>NUCLEOTIDE SEQUENCE</scope>
    <source>
        <strain evidence="11">317325-2</strain>
    </source>
</reference>
<dbReference type="SUPFAM" id="SSF103088">
    <property type="entry name" value="OmpA-like"/>
    <property type="match status" value="1"/>
</dbReference>
<comment type="similarity">
    <text evidence="2">Belongs to the MotB family.</text>
</comment>
<dbReference type="CDD" id="cd07185">
    <property type="entry name" value="OmpA_C-like"/>
    <property type="match status" value="1"/>
</dbReference>
<keyword evidence="5 9" id="KW-1133">Transmembrane helix</keyword>
<keyword evidence="4 9" id="KW-0812">Transmembrane</keyword>
<dbReference type="PANTHER" id="PTHR30329:SF21">
    <property type="entry name" value="LIPOPROTEIN YIAD-RELATED"/>
    <property type="match status" value="1"/>
</dbReference>
<feature type="domain" description="OmpA-like" evidence="10">
    <location>
        <begin position="136"/>
        <end position="254"/>
    </location>
</feature>
<evidence type="ECO:0000256" key="2">
    <source>
        <dbReference type="ARBA" id="ARBA00008914"/>
    </source>
</evidence>
<name>A0A809R523_9BACT</name>
<dbReference type="Proteomes" id="UP000662873">
    <property type="component" value="Chromosome"/>
</dbReference>
<evidence type="ECO:0000256" key="5">
    <source>
        <dbReference type="ARBA" id="ARBA00022989"/>
    </source>
</evidence>
<gene>
    <name evidence="11" type="ORF">NPRO_02880</name>
</gene>
<accession>A0A809R523</accession>
<dbReference type="InterPro" id="IPR050330">
    <property type="entry name" value="Bact_OuterMem_StrucFunc"/>
</dbReference>
<dbReference type="PROSITE" id="PS51123">
    <property type="entry name" value="OMPA_2"/>
    <property type="match status" value="1"/>
</dbReference>